<proteinExistence type="predicted"/>
<feature type="transmembrane region" description="Helical" evidence="1">
    <location>
        <begin position="30"/>
        <end position="49"/>
    </location>
</feature>
<dbReference type="OrthoDB" id="4552598at2"/>
<feature type="domain" description="DUF1206" evidence="2">
    <location>
        <begin position="107"/>
        <end position="174"/>
    </location>
</feature>
<reference evidence="3 4" key="1">
    <citation type="submission" date="2017-10" db="EMBL/GenBank/DDBJ databases">
        <title>Sequencing the genomes of 1000 actinobacteria strains.</title>
        <authorList>
            <person name="Klenk H.-P."/>
        </authorList>
    </citation>
    <scope>NUCLEOTIDE SEQUENCE [LARGE SCALE GENOMIC DNA]</scope>
    <source>
        <strain evidence="3 4">DSM 21801</strain>
    </source>
</reference>
<dbReference type="Pfam" id="PF06724">
    <property type="entry name" value="DUF1206"/>
    <property type="match status" value="3"/>
</dbReference>
<dbReference type="AlphaFoldDB" id="A0A2A9CYS0"/>
<comment type="caution">
    <text evidence="3">The sequence shown here is derived from an EMBL/GenBank/DDBJ whole genome shotgun (WGS) entry which is preliminary data.</text>
</comment>
<feature type="domain" description="DUF1206" evidence="2">
    <location>
        <begin position="199"/>
        <end position="267"/>
    </location>
</feature>
<keyword evidence="4" id="KW-1185">Reference proteome</keyword>
<sequence>MSDSATSRPDASDAADAAGTVWERLARAGFVALGVLHLLIGFAIVRIAVGSSSGQDADQQGALRQLAQAPLGAILLWVIAVAFLALAAWKIAAAFGSGADAKETVKSLGNGVVYLALAFLAASIVLGAGGGSGDSSAQGFAGTLMQAPAGRVLVGGIGVGVLAAGVWHVIKGARQTFLEDLRAAPGGELGRGVRILGTVGYVAKGLALAVIGVLFAVAAWQADPDEAQGLDGAISSLRDLPGGPIIVAAVGVGFAAYGLYAFARARYARL</sequence>
<dbReference type="Proteomes" id="UP000224915">
    <property type="component" value="Unassembled WGS sequence"/>
</dbReference>
<feature type="transmembrane region" description="Helical" evidence="1">
    <location>
        <begin position="201"/>
        <end position="222"/>
    </location>
</feature>
<dbReference type="RefSeq" id="WP_098467970.1">
    <property type="nucleotide sequence ID" value="NZ_PDJD01000001.1"/>
</dbReference>
<name>A0A2A9CYS0_9MICO</name>
<feature type="domain" description="DUF1206" evidence="2">
    <location>
        <begin position="28"/>
        <end position="95"/>
    </location>
</feature>
<feature type="transmembrane region" description="Helical" evidence="1">
    <location>
        <begin position="152"/>
        <end position="170"/>
    </location>
</feature>
<accession>A0A2A9CYS0</accession>
<gene>
    <name evidence="3" type="ORF">ATL40_0272</name>
</gene>
<dbReference type="EMBL" id="PDJD01000001">
    <property type="protein sequence ID" value="PFG18729.1"/>
    <property type="molecule type" value="Genomic_DNA"/>
</dbReference>
<evidence type="ECO:0000313" key="3">
    <source>
        <dbReference type="EMBL" id="PFG18729.1"/>
    </source>
</evidence>
<dbReference type="InterPro" id="IPR009597">
    <property type="entry name" value="DUF1206"/>
</dbReference>
<protein>
    <submittedName>
        <fullName evidence="3">Uncharacterized protein DUF1206</fullName>
    </submittedName>
</protein>
<organism evidence="3 4">
    <name type="scientific">Serinibacter salmoneus</name>
    <dbReference type="NCBI Taxonomy" id="556530"/>
    <lineage>
        <taxon>Bacteria</taxon>
        <taxon>Bacillati</taxon>
        <taxon>Actinomycetota</taxon>
        <taxon>Actinomycetes</taxon>
        <taxon>Micrococcales</taxon>
        <taxon>Beutenbergiaceae</taxon>
        <taxon>Serinibacter</taxon>
    </lineage>
</organism>
<evidence type="ECO:0000313" key="4">
    <source>
        <dbReference type="Proteomes" id="UP000224915"/>
    </source>
</evidence>
<evidence type="ECO:0000256" key="1">
    <source>
        <dbReference type="SAM" id="Phobius"/>
    </source>
</evidence>
<feature type="transmembrane region" description="Helical" evidence="1">
    <location>
        <begin position="69"/>
        <end position="91"/>
    </location>
</feature>
<keyword evidence="1" id="KW-0472">Membrane</keyword>
<feature type="transmembrane region" description="Helical" evidence="1">
    <location>
        <begin position="112"/>
        <end position="132"/>
    </location>
</feature>
<feature type="transmembrane region" description="Helical" evidence="1">
    <location>
        <begin position="242"/>
        <end position="263"/>
    </location>
</feature>
<keyword evidence="1" id="KW-1133">Transmembrane helix</keyword>
<keyword evidence="1" id="KW-0812">Transmembrane</keyword>
<evidence type="ECO:0000259" key="2">
    <source>
        <dbReference type="Pfam" id="PF06724"/>
    </source>
</evidence>